<dbReference type="InterPro" id="IPR019931">
    <property type="entry name" value="LPXTG_anchor"/>
</dbReference>
<keyword evidence="1" id="KW-0134">Cell wall</keyword>
<organism evidence="7 8">
    <name type="scientific">Candidatus Shapirobacteria bacterium CG_4_9_14_0_2_um_filter_39_11</name>
    <dbReference type="NCBI Taxonomy" id="1974478"/>
    <lineage>
        <taxon>Bacteria</taxon>
        <taxon>Candidatus Shapironibacteriota</taxon>
    </lineage>
</organism>
<protein>
    <recommendedName>
        <fullName evidence="6">Gram-positive cocci surface proteins LPxTG domain-containing protein</fullName>
    </recommendedName>
</protein>
<evidence type="ECO:0000313" key="7">
    <source>
        <dbReference type="EMBL" id="PJC28015.1"/>
    </source>
</evidence>
<sequence length="271" mass="27879">MSKKILIIIGILVILISIPLTIFLVKQRQELRMKAAPATVLSLSPAAITKAVEETFNVDIVVNTNENSIVSADIDLTFNPNILEALSISAGSFFESPTEPTRLINNNLGKIQYSLFTMTAKQGAGTLASIVFKGKGPGISQVTFDSTTTVGGIGETEALSRAEPGSYVIASAATPTPTPTTGPTTTPTQTPTPSPTSVPTMTPIPTPTSGTGGLGPTATPTPTPTTAAGTTPTATPTVSSQQLPETGIVTPTFIFVGLGILILTSGLLLLF</sequence>
<keyword evidence="3" id="KW-0572">Peptidoglycan-anchor</keyword>
<keyword evidence="2" id="KW-0964">Secreted</keyword>
<dbReference type="AlphaFoldDB" id="A0A2M8ESC3"/>
<dbReference type="Gene3D" id="2.60.40.680">
    <property type="match status" value="1"/>
</dbReference>
<keyword evidence="5" id="KW-0812">Transmembrane</keyword>
<feature type="compositionally biased region" description="Pro residues" evidence="4">
    <location>
        <begin position="190"/>
        <end position="206"/>
    </location>
</feature>
<keyword evidence="5" id="KW-1133">Transmembrane helix</keyword>
<dbReference type="InterPro" id="IPR008965">
    <property type="entry name" value="CBM2/CBM3_carb-bd_dom_sf"/>
</dbReference>
<evidence type="ECO:0000256" key="5">
    <source>
        <dbReference type="SAM" id="Phobius"/>
    </source>
</evidence>
<comment type="caution">
    <text evidence="7">The sequence shown here is derived from an EMBL/GenBank/DDBJ whole genome shotgun (WGS) entry which is preliminary data.</text>
</comment>
<feature type="compositionally biased region" description="Low complexity" evidence="4">
    <location>
        <begin position="171"/>
        <end position="189"/>
    </location>
</feature>
<dbReference type="SUPFAM" id="SSF49384">
    <property type="entry name" value="Carbohydrate-binding domain"/>
    <property type="match status" value="1"/>
</dbReference>
<feature type="region of interest" description="Disordered" evidence="4">
    <location>
        <begin position="171"/>
        <end position="239"/>
    </location>
</feature>
<feature type="transmembrane region" description="Helical" evidence="5">
    <location>
        <begin position="6"/>
        <end position="25"/>
    </location>
</feature>
<dbReference type="Proteomes" id="UP000229816">
    <property type="component" value="Unassembled WGS sequence"/>
</dbReference>
<feature type="compositionally biased region" description="Low complexity" evidence="4">
    <location>
        <begin position="216"/>
        <end position="237"/>
    </location>
</feature>
<dbReference type="GO" id="GO:0030246">
    <property type="term" value="F:carbohydrate binding"/>
    <property type="evidence" value="ECO:0007669"/>
    <property type="project" value="InterPro"/>
</dbReference>
<feature type="transmembrane region" description="Helical" evidence="5">
    <location>
        <begin position="248"/>
        <end position="270"/>
    </location>
</feature>
<name>A0A2M8ESC3_9BACT</name>
<evidence type="ECO:0000256" key="1">
    <source>
        <dbReference type="ARBA" id="ARBA00022512"/>
    </source>
</evidence>
<dbReference type="EMBL" id="PFSF01000051">
    <property type="protein sequence ID" value="PJC28015.1"/>
    <property type="molecule type" value="Genomic_DNA"/>
</dbReference>
<evidence type="ECO:0000256" key="3">
    <source>
        <dbReference type="ARBA" id="ARBA00023088"/>
    </source>
</evidence>
<gene>
    <name evidence="7" type="ORF">CO054_02440</name>
</gene>
<dbReference type="GO" id="GO:0000272">
    <property type="term" value="P:polysaccharide catabolic process"/>
    <property type="evidence" value="ECO:0007669"/>
    <property type="project" value="InterPro"/>
</dbReference>
<accession>A0A2M8ESC3</accession>
<reference evidence="8" key="1">
    <citation type="submission" date="2017-09" db="EMBL/GenBank/DDBJ databases">
        <title>Depth-based differentiation of microbial function through sediment-hosted aquifers and enrichment of novel symbionts in the deep terrestrial subsurface.</title>
        <authorList>
            <person name="Probst A.J."/>
            <person name="Ladd B."/>
            <person name="Jarett J.K."/>
            <person name="Geller-Mcgrath D.E."/>
            <person name="Sieber C.M.K."/>
            <person name="Emerson J.B."/>
            <person name="Anantharaman K."/>
            <person name="Thomas B.C."/>
            <person name="Malmstrom R."/>
            <person name="Stieglmeier M."/>
            <person name="Klingl A."/>
            <person name="Woyke T."/>
            <person name="Ryan C.M."/>
            <person name="Banfield J.F."/>
        </authorList>
    </citation>
    <scope>NUCLEOTIDE SEQUENCE [LARGE SCALE GENOMIC DNA]</scope>
</reference>
<evidence type="ECO:0000256" key="2">
    <source>
        <dbReference type="ARBA" id="ARBA00022525"/>
    </source>
</evidence>
<evidence type="ECO:0000259" key="6">
    <source>
        <dbReference type="PROSITE" id="PS50847"/>
    </source>
</evidence>
<keyword evidence="5" id="KW-0472">Membrane</keyword>
<feature type="domain" description="Gram-positive cocci surface proteins LPxTG" evidence="6">
    <location>
        <begin position="243"/>
        <end position="271"/>
    </location>
</feature>
<evidence type="ECO:0000313" key="8">
    <source>
        <dbReference type="Proteomes" id="UP000229816"/>
    </source>
</evidence>
<evidence type="ECO:0000256" key="4">
    <source>
        <dbReference type="SAM" id="MobiDB-lite"/>
    </source>
</evidence>
<dbReference type="PROSITE" id="PS50847">
    <property type="entry name" value="GRAM_POS_ANCHORING"/>
    <property type="match status" value="1"/>
</dbReference>
<dbReference type="InterPro" id="IPR002102">
    <property type="entry name" value="Cohesin_dom"/>
</dbReference>
<proteinExistence type="predicted"/>
<dbReference type="CDD" id="cd08547">
    <property type="entry name" value="Type_II_cohesin"/>
    <property type="match status" value="1"/>
</dbReference>
<dbReference type="Pfam" id="PF00963">
    <property type="entry name" value="Cohesin"/>
    <property type="match status" value="1"/>
</dbReference>